<dbReference type="Pfam" id="PF00210">
    <property type="entry name" value="Ferritin"/>
    <property type="match status" value="1"/>
</dbReference>
<dbReference type="SUPFAM" id="SSF47240">
    <property type="entry name" value="Ferritin-like"/>
    <property type="match status" value="1"/>
</dbReference>
<dbReference type="RefSeq" id="WP_195403199.1">
    <property type="nucleotide sequence ID" value="NZ_BAAFLA010000002.1"/>
</dbReference>
<dbReference type="CDD" id="cd07908">
    <property type="entry name" value="Mn_catalase_like"/>
    <property type="match status" value="1"/>
</dbReference>
<proteinExistence type="predicted"/>
<feature type="domain" description="Ferritin/DPS" evidence="1">
    <location>
        <begin position="63"/>
        <end position="158"/>
    </location>
</feature>
<dbReference type="GO" id="GO:0008199">
    <property type="term" value="F:ferric iron binding"/>
    <property type="evidence" value="ECO:0007669"/>
    <property type="project" value="InterPro"/>
</dbReference>
<dbReference type="InterPro" id="IPR012347">
    <property type="entry name" value="Ferritin-like"/>
</dbReference>
<dbReference type="AlphaFoldDB" id="A0A1Q6FBF1"/>
<gene>
    <name evidence="2" type="ORF">BHV66_02390</name>
</gene>
<name>A0A1Q6FBF1_9BACT</name>
<protein>
    <recommendedName>
        <fullName evidence="1">Ferritin/DPS domain-containing protein</fullName>
    </recommendedName>
</protein>
<dbReference type="Gene3D" id="1.20.1260.10">
    <property type="match status" value="1"/>
</dbReference>
<accession>A0A1Q6FBF1</accession>
<dbReference type="Proteomes" id="UP000187417">
    <property type="component" value="Unassembled WGS sequence"/>
</dbReference>
<evidence type="ECO:0000313" key="2">
    <source>
        <dbReference type="EMBL" id="OKY96197.1"/>
    </source>
</evidence>
<evidence type="ECO:0000259" key="1">
    <source>
        <dbReference type="Pfam" id="PF00210"/>
    </source>
</evidence>
<reference evidence="2 3" key="1">
    <citation type="journal article" date="2016" name="Nat. Biotechnol.">
        <title>Measurement of bacterial replication rates in microbial communities.</title>
        <authorList>
            <person name="Brown C.T."/>
            <person name="Olm M.R."/>
            <person name="Thomas B.C."/>
            <person name="Banfield J.F."/>
        </authorList>
    </citation>
    <scope>NUCLEOTIDE SEQUENCE [LARGE SCALE GENOMIC DNA]</scope>
    <source>
        <strain evidence="2">CAG:67_53_122</strain>
    </source>
</reference>
<sequence length="200" mass="22509">MKEFIKHNPATLDNVETMANAMIESMRFVDNTLDYPEAEKARPNDGVEPEWFYDAYYGAIPTSELTAIIQYTQQRMLFENIGETFLGIAFVEMKHFDRLGDFIGQLGGRVNTPKYSSSAVTVEYESAAEAVRVNIQAEKDTIAAYQQLIERIRKNNPEKLTQSAAVAIQLLNKIVSDERVHVRILSELAQSVAAEEGKEA</sequence>
<evidence type="ECO:0000313" key="3">
    <source>
        <dbReference type="Proteomes" id="UP000187417"/>
    </source>
</evidence>
<dbReference type="EMBL" id="MNQH01000002">
    <property type="protein sequence ID" value="OKY96197.1"/>
    <property type="molecule type" value="Genomic_DNA"/>
</dbReference>
<dbReference type="InterPro" id="IPR009078">
    <property type="entry name" value="Ferritin-like_SF"/>
</dbReference>
<comment type="caution">
    <text evidence="2">The sequence shown here is derived from an EMBL/GenBank/DDBJ whole genome shotgun (WGS) entry which is preliminary data.</text>
</comment>
<organism evidence="2 3">
    <name type="scientific">Alistipes putredinis</name>
    <dbReference type="NCBI Taxonomy" id="28117"/>
    <lineage>
        <taxon>Bacteria</taxon>
        <taxon>Pseudomonadati</taxon>
        <taxon>Bacteroidota</taxon>
        <taxon>Bacteroidia</taxon>
        <taxon>Bacteroidales</taxon>
        <taxon>Rikenellaceae</taxon>
        <taxon>Alistipes</taxon>
    </lineage>
</organism>
<dbReference type="STRING" id="28117.BHV66_02390"/>
<dbReference type="InterPro" id="IPR008331">
    <property type="entry name" value="Ferritin_DPS_dom"/>
</dbReference>